<keyword evidence="3" id="KW-0378">Hydrolase</keyword>
<feature type="signal peptide" evidence="1">
    <location>
        <begin position="1"/>
        <end position="19"/>
    </location>
</feature>
<dbReference type="PANTHER" id="PTHR43798">
    <property type="entry name" value="MONOACYLGLYCEROL LIPASE"/>
    <property type="match status" value="1"/>
</dbReference>
<organism evidence="3 4">
    <name type="scientific">Beijerinckia indica subsp. indica (strain ATCC 9039 / DSM 1715 / NCIMB 8712)</name>
    <dbReference type="NCBI Taxonomy" id="395963"/>
    <lineage>
        <taxon>Bacteria</taxon>
        <taxon>Pseudomonadati</taxon>
        <taxon>Pseudomonadota</taxon>
        <taxon>Alphaproteobacteria</taxon>
        <taxon>Hyphomicrobiales</taxon>
        <taxon>Beijerinckiaceae</taxon>
        <taxon>Beijerinckia</taxon>
    </lineage>
</organism>
<protein>
    <submittedName>
        <fullName evidence="3">Alpha/beta hydrolase fold</fullName>
    </submittedName>
</protein>
<keyword evidence="1" id="KW-0732">Signal</keyword>
<dbReference type="EMBL" id="CP001016">
    <property type="protein sequence ID" value="ACB94894.1"/>
    <property type="molecule type" value="Genomic_DNA"/>
</dbReference>
<dbReference type="GO" id="GO:0047372">
    <property type="term" value="F:monoacylglycerol lipase activity"/>
    <property type="evidence" value="ECO:0007669"/>
    <property type="project" value="TreeGrafter"/>
</dbReference>
<dbReference type="SUPFAM" id="SSF53474">
    <property type="entry name" value="alpha/beta-Hydrolases"/>
    <property type="match status" value="1"/>
</dbReference>
<evidence type="ECO:0000313" key="4">
    <source>
        <dbReference type="Proteomes" id="UP000001695"/>
    </source>
</evidence>
<sequence>MLRSLLPIPFLLLGLPVSAEPSLPPLGIGLEAVDYPYPVAFFDLTLEGQTLRMAYMDVPPAQESNGGTVVLLHGKSFSGDYWGPTIRFLTTKGYRVIVPDQLGFGKSAKPDIRYSFDLLARATKQLLDHRGVTKAAILGHSFGGMLAVYFARDYPDLTAALLLENPIGLEDYRSAIPPQTLETLVQTEMAQTPESYRKFMQAFFTGWPGTVERQVEIFTRLLQSGEYPRAAKASALIYQMIYEQPIRHEYSLLHMPVLLTIGQGDRSVFFRRYASPEDIKSLGHWPQLGRSALKDLPDGKLVEIANAGHVPHVEQPEAFLTAIDAFLAEHYKIGDH</sequence>
<evidence type="ECO:0000259" key="2">
    <source>
        <dbReference type="Pfam" id="PF00561"/>
    </source>
</evidence>
<dbReference type="HOGENOM" id="CLU_020336_2_0_5"/>
<dbReference type="Pfam" id="PF00561">
    <property type="entry name" value="Abhydrolase_1"/>
    <property type="match status" value="1"/>
</dbReference>
<reference evidence="3 4" key="2">
    <citation type="journal article" date="2010" name="J. Bacteriol.">
        <title>Complete genome sequence of Beijerinckia indica subsp. indica.</title>
        <authorList>
            <person name="Tamas I."/>
            <person name="Dedysh S.N."/>
            <person name="Liesack W."/>
            <person name="Stott M.B."/>
            <person name="Alam M."/>
            <person name="Murrell J.C."/>
            <person name="Dunfield P.F."/>
        </authorList>
    </citation>
    <scope>NUCLEOTIDE SEQUENCE [LARGE SCALE GENOMIC DNA]</scope>
    <source>
        <strain evidence="4">ATCC 9039 / DSM 1715 / NCIMB 8712</strain>
    </source>
</reference>
<dbReference type="Gene3D" id="3.40.50.1820">
    <property type="entry name" value="alpha/beta hydrolase"/>
    <property type="match status" value="1"/>
</dbReference>
<dbReference type="PRINTS" id="PR00412">
    <property type="entry name" value="EPOXHYDRLASE"/>
</dbReference>
<evidence type="ECO:0000256" key="1">
    <source>
        <dbReference type="SAM" id="SignalP"/>
    </source>
</evidence>
<dbReference type="InterPro" id="IPR000639">
    <property type="entry name" value="Epox_hydrolase-like"/>
</dbReference>
<dbReference type="InterPro" id="IPR000073">
    <property type="entry name" value="AB_hydrolase_1"/>
</dbReference>
<accession>B2IJM2</accession>
<gene>
    <name evidence="3" type="ordered locus">Bind_1253</name>
</gene>
<name>B2IJM2_BEII9</name>
<dbReference type="RefSeq" id="WP_012384251.1">
    <property type="nucleotide sequence ID" value="NC_010581.1"/>
</dbReference>
<reference evidence="4" key="1">
    <citation type="submission" date="2008-03" db="EMBL/GenBank/DDBJ databases">
        <title>Complete sequence of chromosome of Beijerinckia indica subsp. indica ATCC 9039.</title>
        <authorList>
            <consortium name="US DOE Joint Genome Institute"/>
            <person name="Copeland A."/>
            <person name="Lucas S."/>
            <person name="Lapidus A."/>
            <person name="Glavina del Rio T."/>
            <person name="Dalin E."/>
            <person name="Tice H."/>
            <person name="Bruce D."/>
            <person name="Goodwin L."/>
            <person name="Pitluck S."/>
            <person name="LaButti K."/>
            <person name="Schmutz J."/>
            <person name="Larimer F."/>
            <person name="Land M."/>
            <person name="Hauser L."/>
            <person name="Kyrpides N."/>
            <person name="Mikhailova N."/>
            <person name="Dunfield P.F."/>
            <person name="Dedysh S.N."/>
            <person name="Liesack W."/>
            <person name="Saw J.H."/>
            <person name="Alam M."/>
            <person name="Chen Y."/>
            <person name="Murrell J.C."/>
            <person name="Richardson P."/>
        </authorList>
    </citation>
    <scope>NUCLEOTIDE SEQUENCE [LARGE SCALE GENOMIC DNA]</scope>
    <source>
        <strain evidence="4">ATCC 9039 / DSM 1715 / NCIMB 8712</strain>
    </source>
</reference>
<feature type="chain" id="PRO_5002778821" evidence="1">
    <location>
        <begin position="20"/>
        <end position="336"/>
    </location>
</feature>
<dbReference type="eggNOG" id="COG2267">
    <property type="taxonomic scope" value="Bacteria"/>
</dbReference>
<dbReference type="InterPro" id="IPR029058">
    <property type="entry name" value="AB_hydrolase_fold"/>
</dbReference>
<dbReference type="GO" id="GO:0016020">
    <property type="term" value="C:membrane"/>
    <property type="evidence" value="ECO:0007669"/>
    <property type="project" value="TreeGrafter"/>
</dbReference>
<keyword evidence="4" id="KW-1185">Reference proteome</keyword>
<dbReference type="AlphaFoldDB" id="B2IJM2"/>
<dbReference type="InterPro" id="IPR050266">
    <property type="entry name" value="AB_hydrolase_sf"/>
</dbReference>
<proteinExistence type="predicted"/>
<dbReference type="KEGG" id="bid:Bind_1253"/>
<dbReference type="GO" id="GO:0046464">
    <property type="term" value="P:acylglycerol catabolic process"/>
    <property type="evidence" value="ECO:0007669"/>
    <property type="project" value="TreeGrafter"/>
</dbReference>
<dbReference type="Proteomes" id="UP000001695">
    <property type="component" value="Chromosome"/>
</dbReference>
<feature type="domain" description="AB hydrolase-1" evidence="2">
    <location>
        <begin position="68"/>
        <end position="314"/>
    </location>
</feature>
<dbReference type="PANTHER" id="PTHR43798:SF33">
    <property type="entry name" value="HYDROLASE, PUTATIVE (AFU_ORTHOLOGUE AFUA_2G14860)-RELATED"/>
    <property type="match status" value="1"/>
</dbReference>
<evidence type="ECO:0000313" key="3">
    <source>
        <dbReference type="EMBL" id="ACB94894.1"/>
    </source>
</evidence>
<dbReference type="PRINTS" id="PR00111">
    <property type="entry name" value="ABHYDROLASE"/>
</dbReference>
<dbReference type="STRING" id="395963.Bind_1253"/>